<feature type="transmembrane region" description="Helical" evidence="7">
    <location>
        <begin position="426"/>
        <end position="444"/>
    </location>
</feature>
<keyword evidence="5 7" id="KW-0472">Membrane</keyword>
<evidence type="ECO:0000256" key="7">
    <source>
        <dbReference type="SAM" id="Phobius"/>
    </source>
</evidence>
<feature type="transmembrane region" description="Helical" evidence="7">
    <location>
        <begin position="230"/>
        <end position="250"/>
    </location>
</feature>
<accession>A0A3S3M4G7</accession>
<comment type="similarity">
    <text evidence="2">Belongs to the major facilitator superfamily. Proton-dependent oligopeptide transporter (POT/PTR) (TC 2.A.17) family.</text>
</comment>
<feature type="compositionally biased region" description="Low complexity" evidence="6">
    <location>
        <begin position="13"/>
        <end position="22"/>
    </location>
</feature>
<evidence type="ECO:0000256" key="5">
    <source>
        <dbReference type="ARBA" id="ARBA00023136"/>
    </source>
</evidence>
<keyword evidence="3 7" id="KW-0812">Transmembrane</keyword>
<evidence type="ECO:0000256" key="6">
    <source>
        <dbReference type="SAM" id="MobiDB-lite"/>
    </source>
</evidence>
<sequence>MATPETQPNDINSSSSIQVTSSPKRKHGGWITIPFILGSALGLGLANGGVSANLVVYLIKRFRLKSIDAAQIYNIINGCVSVAPFAGAIITDSFLGCYMVIFISSIISLLEGHREMFKFPKSQPQVRPHSKSMILLTLTTIHPLRPLSCANGSKTCEAPTTLQVAVLYTGIALMTIGIGGTRVNMATMGANQFNNPKVQGSFFNWYFFVTFVASIAATVGLVYIEDNVGWVLGFGLCILFNAIGVVVFFLGRHYYQHHIPEGSPFTGLARVMVAAIKKRNMRVSSESKDYYYGHDGTVGSAPPSSSLSFLNHAALKSGNGQLENPLARPWSLCTVEQVEDLKTIIKIIPLWSTSIFLSTPIATQVGLLVLQALSMDRHLGPHISIPAGSFLVFSLLPTVVSLPIVDRIIYPTWQKLTGRYPTALQRIGVGHIFNIISMVGFALLESRRLHVVHSHQLENQPNSVAPISALWLVVPLAILGCGEAFHGPGSVAFYYQEFPKSVASTATAMATLVAGISFYLSTVIIGLMRRVTTWLPNNMNQTRLDNVYWVLTVVGVLNFGYFLSCTWLYKNQNLSKDRDDTSSSS</sequence>
<dbReference type="Proteomes" id="UP000283530">
    <property type="component" value="Unassembled WGS sequence"/>
</dbReference>
<dbReference type="CDD" id="cd17416">
    <property type="entry name" value="MFS_NPF1_2"/>
    <property type="match status" value="1"/>
</dbReference>
<dbReference type="OrthoDB" id="8904098at2759"/>
<feature type="transmembrane region" description="Helical" evidence="7">
    <location>
        <begin position="547"/>
        <end position="569"/>
    </location>
</feature>
<feature type="transmembrane region" description="Helical" evidence="7">
    <location>
        <begin position="203"/>
        <end position="224"/>
    </location>
</feature>
<feature type="transmembrane region" description="Helical" evidence="7">
    <location>
        <begin position="350"/>
        <end position="373"/>
    </location>
</feature>
<dbReference type="GO" id="GO:0016020">
    <property type="term" value="C:membrane"/>
    <property type="evidence" value="ECO:0007669"/>
    <property type="project" value="UniProtKB-SubCell"/>
</dbReference>
<feature type="region of interest" description="Disordered" evidence="6">
    <location>
        <begin position="1"/>
        <end position="25"/>
    </location>
</feature>
<evidence type="ECO:0000313" key="8">
    <source>
        <dbReference type="EMBL" id="RWR76915.1"/>
    </source>
</evidence>
<protein>
    <submittedName>
        <fullName evidence="8">Protein NRT1/ PTR FAMILY 2.7-like protein</fullName>
    </submittedName>
</protein>
<evidence type="ECO:0000256" key="2">
    <source>
        <dbReference type="ARBA" id="ARBA00005982"/>
    </source>
</evidence>
<keyword evidence="4 7" id="KW-1133">Transmembrane helix</keyword>
<proteinExistence type="inferred from homology"/>
<feature type="transmembrane region" description="Helical" evidence="7">
    <location>
        <begin position="506"/>
        <end position="527"/>
    </location>
</feature>
<evidence type="ECO:0000256" key="3">
    <source>
        <dbReference type="ARBA" id="ARBA00022692"/>
    </source>
</evidence>
<dbReference type="EMBL" id="QPKB01000002">
    <property type="protein sequence ID" value="RWR76915.1"/>
    <property type="molecule type" value="Genomic_DNA"/>
</dbReference>
<feature type="transmembrane region" description="Helical" evidence="7">
    <location>
        <begin position="385"/>
        <end position="405"/>
    </location>
</feature>
<gene>
    <name evidence="8" type="ORF">CKAN_00537900</name>
</gene>
<evidence type="ECO:0000256" key="4">
    <source>
        <dbReference type="ARBA" id="ARBA00022989"/>
    </source>
</evidence>
<dbReference type="InterPro" id="IPR000109">
    <property type="entry name" value="POT_fam"/>
</dbReference>
<evidence type="ECO:0000313" key="9">
    <source>
        <dbReference type="Proteomes" id="UP000283530"/>
    </source>
</evidence>
<reference evidence="8 9" key="1">
    <citation type="journal article" date="2019" name="Nat. Plants">
        <title>Stout camphor tree genome fills gaps in understanding of flowering plant genome evolution.</title>
        <authorList>
            <person name="Chaw S.M."/>
            <person name="Liu Y.C."/>
            <person name="Wu Y.W."/>
            <person name="Wang H.Y."/>
            <person name="Lin C.I."/>
            <person name="Wu C.S."/>
            <person name="Ke H.M."/>
            <person name="Chang L.Y."/>
            <person name="Hsu C.Y."/>
            <person name="Yang H.T."/>
            <person name="Sudianto E."/>
            <person name="Hsu M.H."/>
            <person name="Wu K.P."/>
            <person name="Wang L.N."/>
            <person name="Leebens-Mack J.H."/>
            <person name="Tsai I.J."/>
        </authorList>
    </citation>
    <scope>NUCLEOTIDE SEQUENCE [LARGE SCALE GENOMIC DNA]</scope>
    <source>
        <strain evidence="9">cv. Chaw 1501</strain>
        <tissue evidence="8">Young leaves</tissue>
    </source>
</reference>
<dbReference type="PANTHER" id="PTHR11654">
    <property type="entry name" value="OLIGOPEPTIDE TRANSPORTER-RELATED"/>
    <property type="match status" value="1"/>
</dbReference>
<evidence type="ECO:0000256" key="1">
    <source>
        <dbReference type="ARBA" id="ARBA00004141"/>
    </source>
</evidence>
<dbReference type="Pfam" id="PF00854">
    <property type="entry name" value="PTR2"/>
    <property type="match status" value="1"/>
</dbReference>
<dbReference type="AlphaFoldDB" id="A0A3S3M4G7"/>
<dbReference type="Gene3D" id="1.20.1250.20">
    <property type="entry name" value="MFS general substrate transporter like domains"/>
    <property type="match status" value="1"/>
</dbReference>
<dbReference type="GO" id="GO:0022857">
    <property type="term" value="F:transmembrane transporter activity"/>
    <property type="evidence" value="ECO:0007669"/>
    <property type="project" value="InterPro"/>
</dbReference>
<feature type="transmembrane region" description="Helical" evidence="7">
    <location>
        <begin position="31"/>
        <end position="59"/>
    </location>
</feature>
<comment type="caution">
    <text evidence="8">The sequence shown here is derived from an EMBL/GenBank/DDBJ whole genome shotgun (WGS) entry which is preliminary data.</text>
</comment>
<comment type="subcellular location">
    <subcellularLocation>
        <location evidence="1">Membrane</location>
        <topology evidence="1">Multi-pass membrane protein</topology>
    </subcellularLocation>
</comment>
<dbReference type="InterPro" id="IPR036259">
    <property type="entry name" value="MFS_trans_sf"/>
</dbReference>
<feature type="transmembrane region" description="Helical" evidence="7">
    <location>
        <begin position="165"/>
        <end position="183"/>
    </location>
</feature>
<feature type="compositionally biased region" description="Polar residues" evidence="6">
    <location>
        <begin position="1"/>
        <end position="12"/>
    </location>
</feature>
<keyword evidence="9" id="KW-1185">Reference proteome</keyword>
<name>A0A3S3M4G7_9MAGN</name>
<organism evidence="8 9">
    <name type="scientific">Cinnamomum micranthum f. kanehirae</name>
    <dbReference type="NCBI Taxonomy" id="337451"/>
    <lineage>
        <taxon>Eukaryota</taxon>
        <taxon>Viridiplantae</taxon>
        <taxon>Streptophyta</taxon>
        <taxon>Embryophyta</taxon>
        <taxon>Tracheophyta</taxon>
        <taxon>Spermatophyta</taxon>
        <taxon>Magnoliopsida</taxon>
        <taxon>Magnoliidae</taxon>
        <taxon>Laurales</taxon>
        <taxon>Lauraceae</taxon>
        <taxon>Cinnamomum</taxon>
    </lineage>
</organism>
<dbReference type="SUPFAM" id="SSF103473">
    <property type="entry name" value="MFS general substrate transporter"/>
    <property type="match status" value="1"/>
</dbReference>